<dbReference type="Pfam" id="PF07876">
    <property type="entry name" value="Dabb"/>
    <property type="match status" value="1"/>
</dbReference>
<protein>
    <submittedName>
        <fullName evidence="2">Dabb family protein</fullName>
    </submittedName>
</protein>
<dbReference type="InterPro" id="IPR011008">
    <property type="entry name" value="Dimeric_a/b-barrel"/>
</dbReference>
<evidence type="ECO:0000313" key="2">
    <source>
        <dbReference type="EMBL" id="QFZ21718.1"/>
    </source>
</evidence>
<dbReference type="EMBL" id="CP034550">
    <property type="protein sequence ID" value="QFZ21718.1"/>
    <property type="molecule type" value="Genomic_DNA"/>
</dbReference>
<dbReference type="Proteomes" id="UP000325787">
    <property type="component" value="Chromosome"/>
</dbReference>
<reference evidence="3" key="1">
    <citation type="journal article" date="2021" name="Curr. Microbiol.">
        <title>Complete genome of nocamycin-producing strain Saccharothrix syringae NRRL B-16468 reveals the biosynthetic potential for secondary metabolites.</title>
        <authorList>
            <person name="Mo X."/>
            <person name="Yang S."/>
        </authorList>
    </citation>
    <scope>NUCLEOTIDE SEQUENCE [LARGE SCALE GENOMIC DNA]</scope>
    <source>
        <strain evidence="3">ATCC 51364 / DSM 43886 / JCM 6844 / KCTC 9398 / NBRC 14523 / NRRL B-16468 / INA 2240</strain>
    </source>
</reference>
<dbReference type="RefSeq" id="WP_033432964.1">
    <property type="nucleotide sequence ID" value="NZ_CP034550.1"/>
</dbReference>
<sequence>MIVNLLRFRFREGTTPDQEAEVLAAMRRTASLDSAAFGVVGHDIGDPAEGFTHTYLVGIPDLDALERYMHDPVHIAGDEVILPHLARLAAVRMSDDDPDVAAKVAELHLAKVAKYPEWGRAVDELMAAR</sequence>
<dbReference type="SUPFAM" id="SSF54909">
    <property type="entry name" value="Dimeric alpha+beta barrel"/>
    <property type="match status" value="1"/>
</dbReference>
<dbReference type="SMART" id="SM00886">
    <property type="entry name" value="Dabb"/>
    <property type="match status" value="1"/>
</dbReference>
<dbReference type="KEGG" id="ssyi:EKG83_33830"/>
<dbReference type="PROSITE" id="PS51502">
    <property type="entry name" value="S_R_A_B_BARREL"/>
    <property type="match status" value="1"/>
</dbReference>
<organism evidence="2 3">
    <name type="scientific">Saccharothrix syringae</name>
    <name type="common">Nocardiopsis syringae</name>
    <dbReference type="NCBI Taxonomy" id="103733"/>
    <lineage>
        <taxon>Bacteria</taxon>
        <taxon>Bacillati</taxon>
        <taxon>Actinomycetota</taxon>
        <taxon>Actinomycetes</taxon>
        <taxon>Pseudonocardiales</taxon>
        <taxon>Pseudonocardiaceae</taxon>
        <taxon>Saccharothrix</taxon>
    </lineage>
</organism>
<dbReference type="OrthoDB" id="5518399at2"/>
<evidence type="ECO:0000313" key="3">
    <source>
        <dbReference type="Proteomes" id="UP000325787"/>
    </source>
</evidence>
<dbReference type="AlphaFoldDB" id="A0A5Q0H647"/>
<name>A0A5Q0H647_SACSY</name>
<keyword evidence="3" id="KW-1185">Reference proteome</keyword>
<evidence type="ECO:0000259" key="1">
    <source>
        <dbReference type="PROSITE" id="PS51502"/>
    </source>
</evidence>
<accession>A0A5Q0H647</accession>
<feature type="domain" description="Stress-response A/B barrel" evidence="1">
    <location>
        <begin position="2"/>
        <end position="93"/>
    </location>
</feature>
<proteinExistence type="predicted"/>
<gene>
    <name evidence="2" type="ORF">EKG83_33830</name>
</gene>
<dbReference type="Gene3D" id="3.30.70.100">
    <property type="match status" value="1"/>
</dbReference>
<dbReference type="InterPro" id="IPR013097">
    <property type="entry name" value="Dabb"/>
</dbReference>